<feature type="non-terminal residue" evidence="2">
    <location>
        <position position="1"/>
    </location>
</feature>
<feature type="compositionally biased region" description="Basic and acidic residues" evidence="1">
    <location>
        <begin position="40"/>
        <end position="57"/>
    </location>
</feature>
<sequence>GGDGGRDTLVVDADPSGRGSEDIGTGDEARCGDSGDAPEEDGRSDNFQGMHRDDGPVRHGGVYFLATRDASRLTRLNQIKGYTISNDRRFPLRRGQLMAQDPMYCGRVVRD</sequence>
<dbReference type="HOGENOM" id="CLU_2164329_0_0_1"/>
<evidence type="ECO:0000313" key="3">
    <source>
        <dbReference type="Proteomes" id="UP000007174"/>
    </source>
</evidence>
<organism evidence="2 3">
    <name type="scientific">Colletotrichum higginsianum (strain IMI 349063)</name>
    <name type="common">Crucifer anthracnose fungus</name>
    <dbReference type="NCBI Taxonomy" id="759273"/>
    <lineage>
        <taxon>Eukaryota</taxon>
        <taxon>Fungi</taxon>
        <taxon>Dikarya</taxon>
        <taxon>Ascomycota</taxon>
        <taxon>Pezizomycotina</taxon>
        <taxon>Sordariomycetes</taxon>
        <taxon>Hypocreomycetidae</taxon>
        <taxon>Glomerellales</taxon>
        <taxon>Glomerellaceae</taxon>
        <taxon>Colletotrichum</taxon>
        <taxon>Colletotrichum destructivum species complex</taxon>
    </lineage>
</organism>
<feature type="region of interest" description="Disordered" evidence="1">
    <location>
        <begin position="1"/>
        <end position="57"/>
    </location>
</feature>
<reference evidence="3" key="1">
    <citation type="journal article" date="2012" name="Nat. Genet.">
        <title>Lifestyle transitions in plant pathogenic Colletotrichum fungi deciphered by genome and transcriptome analyses.</title>
        <authorList>
            <person name="O'Connell R.J."/>
            <person name="Thon M.R."/>
            <person name="Hacquard S."/>
            <person name="Amyotte S.G."/>
            <person name="Kleemann J."/>
            <person name="Torres M.F."/>
            <person name="Damm U."/>
            <person name="Buiate E.A."/>
            <person name="Epstein L."/>
            <person name="Alkan N."/>
            <person name="Altmueller J."/>
            <person name="Alvarado-Balderrama L."/>
            <person name="Bauser C.A."/>
            <person name="Becker C."/>
            <person name="Birren B.W."/>
            <person name="Chen Z."/>
            <person name="Choi J."/>
            <person name="Crouch J.A."/>
            <person name="Duvick J.P."/>
            <person name="Farman M.A."/>
            <person name="Gan P."/>
            <person name="Heiman D."/>
            <person name="Henrissat B."/>
            <person name="Howard R.J."/>
            <person name="Kabbage M."/>
            <person name="Koch C."/>
            <person name="Kracher B."/>
            <person name="Kubo Y."/>
            <person name="Law A.D."/>
            <person name="Lebrun M.-H."/>
            <person name="Lee Y.-H."/>
            <person name="Miyara I."/>
            <person name="Moore N."/>
            <person name="Neumann U."/>
            <person name="Nordstroem K."/>
            <person name="Panaccione D.G."/>
            <person name="Panstruga R."/>
            <person name="Place M."/>
            <person name="Proctor R.H."/>
            <person name="Prusky D."/>
            <person name="Rech G."/>
            <person name="Reinhardt R."/>
            <person name="Rollins J.A."/>
            <person name="Rounsley S."/>
            <person name="Schardl C.L."/>
            <person name="Schwartz D.C."/>
            <person name="Shenoy N."/>
            <person name="Shirasu K."/>
            <person name="Sikhakolli U.R."/>
            <person name="Stueber K."/>
            <person name="Sukno S.A."/>
            <person name="Sweigard J.A."/>
            <person name="Takano Y."/>
            <person name="Takahara H."/>
            <person name="Trail F."/>
            <person name="van der Does H.C."/>
            <person name="Voll L.M."/>
            <person name="Will I."/>
            <person name="Young S."/>
            <person name="Zeng Q."/>
            <person name="Zhang J."/>
            <person name="Zhou S."/>
            <person name="Dickman M.B."/>
            <person name="Schulze-Lefert P."/>
            <person name="Ver Loren van Themaat E."/>
            <person name="Ma L.-J."/>
            <person name="Vaillancourt L.J."/>
        </authorList>
    </citation>
    <scope>NUCLEOTIDE SEQUENCE [LARGE SCALE GENOMIC DNA]</scope>
    <source>
        <strain evidence="3">IMI 349063</strain>
    </source>
</reference>
<accession>H1VXI9</accession>
<dbReference type="EMBL" id="CACQ02007311">
    <property type="protein sequence ID" value="CCF44951.1"/>
    <property type="molecule type" value="Genomic_DNA"/>
</dbReference>
<gene>
    <name evidence="2" type="ORF">CH063_14191</name>
</gene>
<name>H1VXI9_COLHI</name>
<evidence type="ECO:0000313" key="2">
    <source>
        <dbReference type="EMBL" id="CCF44951.1"/>
    </source>
</evidence>
<dbReference type="Proteomes" id="UP000007174">
    <property type="component" value="Unassembled WGS sequence"/>
</dbReference>
<dbReference type="AlphaFoldDB" id="H1VXI9"/>
<proteinExistence type="predicted"/>
<evidence type="ECO:0000256" key="1">
    <source>
        <dbReference type="SAM" id="MobiDB-lite"/>
    </source>
</evidence>
<protein>
    <submittedName>
        <fullName evidence="2">Uncharacterized protein</fullName>
    </submittedName>
</protein>